<keyword evidence="5" id="KW-0547">Nucleotide-binding</keyword>
<feature type="coiled-coil region" evidence="9">
    <location>
        <begin position="438"/>
        <end position="483"/>
    </location>
</feature>
<accession>A0A6C0GI28</accession>
<dbReference type="InterPro" id="IPR005467">
    <property type="entry name" value="His_kinase_dom"/>
</dbReference>
<dbReference type="InterPro" id="IPR003594">
    <property type="entry name" value="HATPase_dom"/>
</dbReference>
<evidence type="ECO:0000256" key="3">
    <source>
        <dbReference type="ARBA" id="ARBA00022553"/>
    </source>
</evidence>
<dbReference type="InterPro" id="IPR036890">
    <property type="entry name" value="HATPase_C_sf"/>
</dbReference>
<comment type="catalytic activity">
    <reaction evidence="1">
        <text>ATP + protein L-histidine = ADP + protein N-phospho-L-histidine.</text>
        <dbReference type="EC" id="2.7.13.3"/>
    </reaction>
</comment>
<dbReference type="PANTHER" id="PTHR43065">
    <property type="entry name" value="SENSOR HISTIDINE KINASE"/>
    <property type="match status" value="1"/>
</dbReference>
<keyword evidence="14" id="KW-1185">Reference proteome</keyword>
<dbReference type="AlphaFoldDB" id="A0A6C0GI28"/>
<dbReference type="Gene3D" id="1.10.287.130">
    <property type="match status" value="1"/>
</dbReference>
<reference evidence="13 14" key="1">
    <citation type="submission" date="2020-01" db="EMBL/GenBank/DDBJ databases">
        <authorList>
            <person name="Kim M.K."/>
        </authorList>
    </citation>
    <scope>NUCLEOTIDE SEQUENCE [LARGE SCALE GENOMIC DNA]</scope>
    <source>
        <strain evidence="13 14">172606-1</strain>
    </source>
</reference>
<dbReference type="SMART" id="SM00091">
    <property type="entry name" value="PAS"/>
    <property type="match status" value="3"/>
</dbReference>
<feature type="domain" description="PAS" evidence="11">
    <location>
        <begin position="322"/>
        <end position="392"/>
    </location>
</feature>
<name>A0A6C0GI28_9BACT</name>
<dbReference type="PANTHER" id="PTHR43065:SF50">
    <property type="entry name" value="HISTIDINE KINASE"/>
    <property type="match status" value="1"/>
</dbReference>
<evidence type="ECO:0000256" key="8">
    <source>
        <dbReference type="ARBA" id="ARBA00023012"/>
    </source>
</evidence>
<dbReference type="Pfam" id="PF02518">
    <property type="entry name" value="HATPase_c"/>
    <property type="match status" value="1"/>
</dbReference>
<feature type="domain" description="PAS" evidence="11">
    <location>
        <begin position="193"/>
        <end position="247"/>
    </location>
</feature>
<evidence type="ECO:0000259" key="11">
    <source>
        <dbReference type="PROSITE" id="PS50112"/>
    </source>
</evidence>
<keyword evidence="3" id="KW-0597">Phosphoprotein</keyword>
<dbReference type="Proteomes" id="UP000480178">
    <property type="component" value="Chromosome"/>
</dbReference>
<protein>
    <recommendedName>
        <fullName evidence="2">histidine kinase</fullName>
        <ecNumber evidence="2">2.7.13.3</ecNumber>
    </recommendedName>
</protein>
<dbReference type="InterPro" id="IPR013767">
    <property type="entry name" value="PAS_fold"/>
</dbReference>
<feature type="domain" description="PAC" evidence="12">
    <location>
        <begin position="396"/>
        <end position="447"/>
    </location>
</feature>
<dbReference type="KEGG" id="rhoz:GXP67_13685"/>
<dbReference type="SUPFAM" id="SSF55874">
    <property type="entry name" value="ATPase domain of HSP90 chaperone/DNA topoisomerase II/histidine kinase"/>
    <property type="match status" value="1"/>
</dbReference>
<dbReference type="PROSITE" id="PS50112">
    <property type="entry name" value="PAS"/>
    <property type="match status" value="3"/>
</dbReference>
<evidence type="ECO:0000256" key="6">
    <source>
        <dbReference type="ARBA" id="ARBA00022777"/>
    </source>
</evidence>
<dbReference type="EMBL" id="CP048222">
    <property type="protein sequence ID" value="QHT67607.1"/>
    <property type="molecule type" value="Genomic_DNA"/>
</dbReference>
<organism evidence="13 14">
    <name type="scientific">Rhodocytophaga rosea</name>
    <dbReference type="NCBI Taxonomy" id="2704465"/>
    <lineage>
        <taxon>Bacteria</taxon>
        <taxon>Pseudomonadati</taxon>
        <taxon>Bacteroidota</taxon>
        <taxon>Cytophagia</taxon>
        <taxon>Cytophagales</taxon>
        <taxon>Rhodocytophagaceae</taxon>
        <taxon>Rhodocytophaga</taxon>
    </lineage>
</organism>
<evidence type="ECO:0000313" key="13">
    <source>
        <dbReference type="EMBL" id="QHT67607.1"/>
    </source>
</evidence>
<dbReference type="GO" id="GO:0000155">
    <property type="term" value="F:phosphorelay sensor kinase activity"/>
    <property type="evidence" value="ECO:0007669"/>
    <property type="project" value="InterPro"/>
</dbReference>
<keyword evidence="8" id="KW-0902">Two-component regulatory system</keyword>
<dbReference type="Gene3D" id="3.30.450.20">
    <property type="entry name" value="PAS domain"/>
    <property type="match status" value="3"/>
</dbReference>
<evidence type="ECO:0000256" key="5">
    <source>
        <dbReference type="ARBA" id="ARBA00022741"/>
    </source>
</evidence>
<evidence type="ECO:0000256" key="7">
    <source>
        <dbReference type="ARBA" id="ARBA00022840"/>
    </source>
</evidence>
<dbReference type="SMART" id="SM00387">
    <property type="entry name" value="HATPase_c"/>
    <property type="match status" value="1"/>
</dbReference>
<gene>
    <name evidence="13" type="ORF">GXP67_13685</name>
</gene>
<dbReference type="InterPro" id="IPR001610">
    <property type="entry name" value="PAC"/>
</dbReference>
<proteinExistence type="predicted"/>
<dbReference type="SUPFAM" id="SSF55785">
    <property type="entry name" value="PYP-like sensor domain (PAS domain)"/>
    <property type="match status" value="3"/>
</dbReference>
<dbReference type="Pfam" id="PF00989">
    <property type="entry name" value="PAS"/>
    <property type="match status" value="2"/>
</dbReference>
<dbReference type="InterPro" id="IPR035965">
    <property type="entry name" value="PAS-like_dom_sf"/>
</dbReference>
<keyword evidence="7" id="KW-0067">ATP-binding</keyword>
<dbReference type="EC" id="2.7.13.3" evidence="2"/>
<dbReference type="PROSITE" id="PS50109">
    <property type="entry name" value="HIS_KIN"/>
    <property type="match status" value="1"/>
</dbReference>
<dbReference type="InterPro" id="IPR036097">
    <property type="entry name" value="HisK_dim/P_sf"/>
</dbReference>
<dbReference type="RefSeq" id="WP_162443633.1">
    <property type="nucleotide sequence ID" value="NZ_CP048222.1"/>
</dbReference>
<dbReference type="CDD" id="cd00130">
    <property type="entry name" value="PAS"/>
    <property type="match status" value="3"/>
</dbReference>
<dbReference type="InterPro" id="IPR013655">
    <property type="entry name" value="PAS_fold_3"/>
</dbReference>
<feature type="domain" description="Histidine kinase" evidence="10">
    <location>
        <begin position="499"/>
        <end position="741"/>
    </location>
</feature>
<evidence type="ECO:0000259" key="10">
    <source>
        <dbReference type="PROSITE" id="PS50109"/>
    </source>
</evidence>
<evidence type="ECO:0000313" key="14">
    <source>
        <dbReference type="Proteomes" id="UP000480178"/>
    </source>
</evidence>
<dbReference type="Gene3D" id="3.30.565.10">
    <property type="entry name" value="Histidine kinase-like ATPase, C-terminal domain"/>
    <property type="match status" value="1"/>
</dbReference>
<evidence type="ECO:0000256" key="4">
    <source>
        <dbReference type="ARBA" id="ARBA00022679"/>
    </source>
</evidence>
<keyword evidence="9" id="KW-0175">Coiled coil</keyword>
<dbReference type="InterPro" id="IPR004358">
    <property type="entry name" value="Sig_transdc_His_kin-like_C"/>
</dbReference>
<dbReference type="GO" id="GO:0006355">
    <property type="term" value="P:regulation of DNA-templated transcription"/>
    <property type="evidence" value="ECO:0007669"/>
    <property type="project" value="InterPro"/>
</dbReference>
<dbReference type="InterPro" id="IPR000700">
    <property type="entry name" value="PAS-assoc_C"/>
</dbReference>
<feature type="domain" description="PAS" evidence="11">
    <location>
        <begin position="68"/>
        <end position="138"/>
    </location>
</feature>
<dbReference type="Pfam" id="PF08447">
    <property type="entry name" value="PAS_3"/>
    <property type="match status" value="1"/>
</dbReference>
<keyword evidence="6" id="KW-0418">Kinase</keyword>
<dbReference type="CDD" id="cd00082">
    <property type="entry name" value="HisKA"/>
    <property type="match status" value="1"/>
</dbReference>
<dbReference type="GO" id="GO:0005524">
    <property type="term" value="F:ATP binding"/>
    <property type="evidence" value="ECO:0007669"/>
    <property type="project" value="UniProtKB-KW"/>
</dbReference>
<evidence type="ECO:0000256" key="9">
    <source>
        <dbReference type="SAM" id="Coils"/>
    </source>
</evidence>
<feature type="domain" description="PAC" evidence="12">
    <location>
        <begin position="270"/>
        <end position="321"/>
    </location>
</feature>
<dbReference type="SMART" id="SM00086">
    <property type="entry name" value="PAC"/>
    <property type="match status" value="3"/>
</dbReference>
<dbReference type="InterPro" id="IPR003661">
    <property type="entry name" value="HisK_dim/P_dom"/>
</dbReference>
<dbReference type="InterPro" id="IPR000014">
    <property type="entry name" value="PAS"/>
</dbReference>
<dbReference type="NCBIfam" id="TIGR00229">
    <property type="entry name" value="sensory_box"/>
    <property type="match status" value="3"/>
</dbReference>
<dbReference type="PROSITE" id="PS50113">
    <property type="entry name" value="PAC"/>
    <property type="match status" value="2"/>
</dbReference>
<dbReference type="PRINTS" id="PR00344">
    <property type="entry name" value="BCTRLSENSOR"/>
</dbReference>
<dbReference type="SUPFAM" id="SSF47384">
    <property type="entry name" value="Homodimeric domain of signal transducing histidine kinase"/>
    <property type="match status" value="1"/>
</dbReference>
<evidence type="ECO:0000256" key="2">
    <source>
        <dbReference type="ARBA" id="ARBA00012438"/>
    </source>
</evidence>
<sequence length="741" mass="84910">MQHLHDFTIIEQVDTSQTHRVYKARRPDDPATYLITVQPMDSLPSETDAQPPAYENLLMEAQEEMRRKEQFYRSLLENTFDDVMVCDANGIITYITPGIRKYGYEPEYLIGKSEMELIHPEDRQSMEAQMYQTVIQPGTVFRDMMRVRLSNGQYRSLEVIGKNLLEDKAVQGMVVNFRDITEQQEAKEEIVRKEKYFRTLLENSFDVTFTRNADGVITYVSPSVERVLGYAPEELIGGFGMDMYHPEAIQGILDDYVRFTTQEAPHTGSYLRRIQMIRKDGRAIEVEAMIRNLLQEETVQGFLITLHDITDRLYAEKQLITREKYFRSLIENSTDIVSIADADVNFFYASPAVERIIGYTMDEYITLNGAELVHPDYLPMVSDTYISVVQQAGALAKIEFPFRHKKGHYVFLEVILKNMLQDEDVKGIVMNSREISERKKAEEVLRDYNEVLKAEVARQTDSLLKKNEELHTILEDLKNAQMQLIQSEKMASLGQLTAGIAHEINNPINFVSANIDPLKHDFEELQTLLEQYIALHQSPDVPADLQYIEQGMEHIDVPYLMEEIKALLTGIDEGAKRTKEIVIGLRNFSRLDESETKLANIHDGLDSTLMLLRHKFKNRVTIEKDYGNIPLIESYPGKLNQVFMNILTNAIQAISGEGYIYIKTWQEGKLVHISIKDTGSGMSTEVKERIFEPFFTTKEVGMGTGLGLSISYGIIQKHRGEIRVFSQPGKGTEFIITLPVT</sequence>
<evidence type="ECO:0000256" key="1">
    <source>
        <dbReference type="ARBA" id="ARBA00000085"/>
    </source>
</evidence>
<keyword evidence="4" id="KW-0808">Transferase</keyword>
<evidence type="ECO:0000259" key="12">
    <source>
        <dbReference type="PROSITE" id="PS50113"/>
    </source>
</evidence>